<evidence type="ECO:0000256" key="1">
    <source>
        <dbReference type="SAM" id="MobiDB-lite"/>
    </source>
</evidence>
<keyword evidence="4" id="KW-1185">Reference proteome</keyword>
<feature type="transmembrane region" description="Helical" evidence="2">
    <location>
        <begin position="95"/>
        <end position="116"/>
    </location>
</feature>
<feature type="region of interest" description="Disordered" evidence="1">
    <location>
        <begin position="1"/>
        <end position="36"/>
    </location>
</feature>
<feature type="transmembrane region" description="Helical" evidence="2">
    <location>
        <begin position="128"/>
        <end position="151"/>
    </location>
</feature>
<evidence type="ECO:0000256" key="2">
    <source>
        <dbReference type="SAM" id="Phobius"/>
    </source>
</evidence>
<evidence type="ECO:0000313" key="3">
    <source>
        <dbReference type="EMBL" id="MXR42478.1"/>
    </source>
</evidence>
<sequence length="187" mass="18665">MGSEPSTESTGADRPDGDASDPRATVTDGGEATRPPYSPATLLRDWVAAGVVVAGLYALLYAVPLPPFGVPGYLLIVAFDWLEAILPTFPSSIAYDAAFGGFLAALAAAAAVGGSAARSRGARDGWRVGAGSGLATVGAVGAVLAVGVFAANARGDYVPFLLVTGTSLALLAGGRVLAFGRLGRRSA</sequence>
<proteinExistence type="predicted"/>
<keyword evidence="2" id="KW-1133">Transmembrane helix</keyword>
<dbReference type="EMBL" id="WUUS01000009">
    <property type="protein sequence ID" value="MXR42478.1"/>
    <property type="molecule type" value="Genomic_DNA"/>
</dbReference>
<evidence type="ECO:0000313" key="4">
    <source>
        <dbReference type="Proteomes" id="UP000437065"/>
    </source>
</evidence>
<dbReference type="RefSeq" id="WP_159668814.1">
    <property type="nucleotide sequence ID" value="NZ_WUUS01000009.1"/>
</dbReference>
<feature type="compositionally biased region" description="Polar residues" evidence="1">
    <location>
        <begin position="1"/>
        <end position="10"/>
    </location>
</feature>
<protein>
    <submittedName>
        <fullName evidence="3">Uncharacterized protein</fullName>
    </submittedName>
</protein>
<accession>A0A6B0SU32</accession>
<dbReference type="AlphaFoldDB" id="A0A6B0SU32"/>
<comment type="caution">
    <text evidence="3">The sequence shown here is derived from an EMBL/GenBank/DDBJ whole genome shotgun (WGS) entry which is preliminary data.</text>
</comment>
<keyword evidence="2" id="KW-0812">Transmembrane</keyword>
<dbReference type="Proteomes" id="UP000437065">
    <property type="component" value="Unassembled WGS sequence"/>
</dbReference>
<feature type="compositionally biased region" description="Basic and acidic residues" evidence="1">
    <location>
        <begin position="11"/>
        <end position="21"/>
    </location>
</feature>
<organism evidence="3 4">
    <name type="scientific">Halobaculum saliterrae</name>
    <dbReference type="NCBI Taxonomy" id="2073113"/>
    <lineage>
        <taxon>Archaea</taxon>
        <taxon>Methanobacteriati</taxon>
        <taxon>Methanobacteriota</taxon>
        <taxon>Stenosarchaea group</taxon>
        <taxon>Halobacteria</taxon>
        <taxon>Halobacteriales</taxon>
        <taxon>Haloferacaceae</taxon>
        <taxon>Halobaculum</taxon>
    </lineage>
</organism>
<keyword evidence="2" id="KW-0472">Membrane</keyword>
<feature type="transmembrane region" description="Helical" evidence="2">
    <location>
        <begin position="157"/>
        <end position="178"/>
    </location>
</feature>
<name>A0A6B0SU32_9EURY</name>
<reference evidence="3 4" key="1">
    <citation type="submission" date="2019-12" db="EMBL/GenBank/DDBJ databases">
        <title>Isolation and characterization of three novel carbon monoxide-oxidizing members of Halobacteria from salione crusts and soils.</title>
        <authorList>
            <person name="Myers M.R."/>
            <person name="King G.M."/>
        </authorList>
    </citation>
    <scope>NUCLEOTIDE SEQUENCE [LARGE SCALE GENOMIC DNA]</scope>
    <source>
        <strain evidence="3 4">WSA2</strain>
    </source>
</reference>
<gene>
    <name evidence="3" type="ORF">GRX01_14160</name>
</gene>